<keyword evidence="2" id="KW-1185">Reference proteome</keyword>
<evidence type="ECO:0008006" key="3">
    <source>
        <dbReference type="Google" id="ProtNLM"/>
    </source>
</evidence>
<accession>A0AAD7HLR0</accession>
<comment type="caution">
    <text evidence="1">The sequence shown here is derived from an EMBL/GenBank/DDBJ whole genome shotgun (WGS) entry which is preliminary data.</text>
</comment>
<dbReference type="AlphaFoldDB" id="A0AAD7HLR0"/>
<proteinExistence type="predicted"/>
<dbReference type="EMBL" id="JARJLG010000245">
    <property type="protein sequence ID" value="KAJ7723631.1"/>
    <property type="molecule type" value="Genomic_DNA"/>
</dbReference>
<evidence type="ECO:0000313" key="1">
    <source>
        <dbReference type="EMBL" id="KAJ7723631.1"/>
    </source>
</evidence>
<gene>
    <name evidence="1" type="ORF">DFH07DRAFT_277494</name>
</gene>
<protein>
    <recommendedName>
        <fullName evidence="3">F-box domain-containing protein</fullName>
    </recommendedName>
</protein>
<name>A0AAD7HLR0_9AGAR</name>
<evidence type="ECO:0000313" key="2">
    <source>
        <dbReference type="Proteomes" id="UP001215280"/>
    </source>
</evidence>
<dbReference type="SUPFAM" id="SSF52047">
    <property type="entry name" value="RNI-like"/>
    <property type="match status" value="1"/>
</dbReference>
<sequence>MIDPDLAALLRSNNPPIVHQAREIGYLLTADAAGLSELEELRSVLSPMRRIPSEILGEIFIHCRDNSAESAEYSITDPREAPILLGHISSRWRIVSHHTPGLWDTVSLATQPFLMTPAADYIRTLLHRSCTLPLDVSLTYGMLVSPLHYSVPDGPSVLAILWGFHDRIRRIDLDCTDNNIPSTYRPPIRPLPLLDSVHIYLGLPGANPSAPGLLDLFQDAPRLRTLSLMSSDEASGINIPPSAFPWSQLTRLNFSISIDVSVAREILARCTQVETCQFLNVQPVEDDQSVHPICTLQFLHTLNFVLGGGFHTDTIPDGPSVAFIRSFTMPSLVILAIELSDWPAKALLDLRARSQFTLTDLTMTGLSFGLADLVSLLRVLPALRVLSLQYCDFIDNELLHLFTHHPHSQAPFALPHLHTLKLRNITDELDGNRVVDMVESLRTHYGCTAAPFPAIKSVELYLDGSKFAPAIEERLEALCTTGFLMDAFHASAASWYHRC</sequence>
<dbReference type="Gene3D" id="3.80.10.10">
    <property type="entry name" value="Ribonuclease Inhibitor"/>
    <property type="match status" value="1"/>
</dbReference>
<organism evidence="1 2">
    <name type="scientific">Mycena maculata</name>
    <dbReference type="NCBI Taxonomy" id="230809"/>
    <lineage>
        <taxon>Eukaryota</taxon>
        <taxon>Fungi</taxon>
        <taxon>Dikarya</taxon>
        <taxon>Basidiomycota</taxon>
        <taxon>Agaricomycotina</taxon>
        <taxon>Agaricomycetes</taxon>
        <taxon>Agaricomycetidae</taxon>
        <taxon>Agaricales</taxon>
        <taxon>Marasmiineae</taxon>
        <taxon>Mycenaceae</taxon>
        <taxon>Mycena</taxon>
    </lineage>
</organism>
<dbReference type="InterPro" id="IPR032675">
    <property type="entry name" value="LRR_dom_sf"/>
</dbReference>
<reference evidence="1" key="1">
    <citation type="submission" date="2023-03" db="EMBL/GenBank/DDBJ databases">
        <title>Massive genome expansion in bonnet fungi (Mycena s.s.) driven by repeated elements and novel gene families across ecological guilds.</title>
        <authorList>
            <consortium name="Lawrence Berkeley National Laboratory"/>
            <person name="Harder C.B."/>
            <person name="Miyauchi S."/>
            <person name="Viragh M."/>
            <person name="Kuo A."/>
            <person name="Thoen E."/>
            <person name="Andreopoulos B."/>
            <person name="Lu D."/>
            <person name="Skrede I."/>
            <person name="Drula E."/>
            <person name="Henrissat B."/>
            <person name="Morin E."/>
            <person name="Kohler A."/>
            <person name="Barry K."/>
            <person name="LaButti K."/>
            <person name="Morin E."/>
            <person name="Salamov A."/>
            <person name="Lipzen A."/>
            <person name="Mereny Z."/>
            <person name="Hegedus B."/>
            <person name="Baldrian P."/>
            <person name="Stursova M."/>
            <person name="Weitz H."/>
            <person name="Taylor A."/>
            <person name="Grigoriev I.V."/>
            <person name="Nagy L.G."/>
            <person name="Martin F."/>
            <person name="Kauserud H."/>
        </authorList>
    </citation>
    <scope>NUCLEOTIDE SEQUENCE</scope>
    <source>
        <strain evidence="1">CBHHK188m</strain>
    </source>
</reference>
<dbReference type="Proteomes" id="UP001215280">
    <property type="component" value="Unassembled WGS sequence"/>
</dbReference>